<keyword evidence="4" id="KW-1185">Reference proteome</keyword>
<comment type="caution">
    <text evidence="2">The sequence shown here is derived from an EMBL/GenBank/DDBJ whole genome shotgun (WGS) entry which is preliminary data.</text>
</comment>
<evidence type="ECO:0000313" key="5">
    <source>
        <dbReference type="Proteomes" id="UP000663877"/>
    </source>
</evidence>
<dbReference type="EMBL" id="CAJNOI010002892">
    <property type="protein sequence ID" value="CAF1496812.1"/>
    <property type="molecule type" value="Genomic_DNA"/>
</dbReference>
<gene>
    <name evidence="2" type="ORF">BJG266_LOCUS42934</name>
    <name evidence="3" type="ORF">QVE165_LOCUS59833</name>
</gene>
<evidence type="ECO:0000313" key="2">
    <source>
        <dbReference type="EMBL" id="CAF1496812.1"/>
    </source>
</evidence>
<dbReference type="OrthoDB" id="10401467at2759"/>
<accession>A0A815T5S6</accession>
<evidence type="ECO:0000313" key="4">
    <source>
        <dbReference type="Proteomes" id="UP000663832"/>
    </source>
</evidence>
<evidence type="ECO:0000256" key="1">
    <source>
        <dbReference type="SAM" id="MobiDB-lite"/>
    </source>
</evidence>
<dbReference type="EMBL" id="CAJNOM010003225">
    <property type="protein sequence ID" value="CAF1643166.1"/>
    <property type="molecule type" value="Genomic_DNA"/>
</dbReference>
<organism evidence="2 5">
    <name type="scientific">Adineta steineri</name>
    <dbReference type="NCBI Taxonomy" id="433720"/>
    <lineage>
        <taxon>Eukaryota</taxon>
        <taxon>Metazoa</taxon>
        <taxon>Spiralia</taxon>
        <taxon>Gnathifera</taxon>
        <taxon>Rotifera</taxon>
        <taxon>Eurotatoria</taxon>
        <taxon>Bdelloidea</taxon>
        <taxon>Adinetida</taxon>
        <taxon>Adinetidae</taxon>
        <taxon>Adineta</taxon>
    </lineage>
</organism>
<name>A0A815T5S6_9BILA</name>
<protein>
    <submittedName>
        <fullName evidence="2">Uncharacterized protein</fullName>
    </submittedName>
</protein>
<reference evidence="2" key="1">
    <citation type="submission" date="2021-02" db="EMBL/GenBank/DDBJ databases">
        <authorList>
            <person name="Nowell W R."/>
        </authorList>
    </citation>
    <scope>NUCLEOTIDE SEQUENCE</scope>
</reference>
<dbReference type="Proteomes" id="UP000663877">
    <property type="component" value="Unassembled WGS sequence"/>
</dbReference>
<dbReference type="AlphaFoldDB" id="A0A815T5S6"/>
<sequence length="141" mass="15406">MANNQSNYEASGNKSTGRQAWGSPTIEPSSYIPDHPYSHENRTGVGLSKTAINHCQSRSQNDPMRLTEDNAYHFKTMVSTTQPTSERSFLGTDTQPDGVTRIHTGNVNGQLGGAYVSDRGIGLRINTTYTPDDGKGFKKPK</sequence>
<feature type="region of interest" description="Disordered" evidence="1">
    <location>
        <begin position="79"/>
        <end position="105"/>
    </location>
</feature>
<proteinExistence type="predicted"/>
<feature type="compositionally biased region" description="Polar residues" evidence="1">
    <location>
        <begin position="1"/>
        <end position="18"/>
    </location>
</feature>
<evidence type="ECO:0000313" key="3">
    <source>
        <dbReference type="EMBL" id="CAF1643166.1"/>
    </source>
</evidence>
<dbReference type="Proteomes" id="UP000663832">
    <property type="component" value="Unassembled WGS sequence"/>
</dbReference>
<feature type="region of interest" description="Disordered" evidence="1">
    <location>
        <begin position="1"/>
        <end position="48"/>
    </location>
</feature>